<dbReference type="EMBL" id="CP012098">
    <property type="protein sequence ID" value="AQP40912.1"/>
    <property type="molecule type" value="Genomic_DNA"/>
</dbReference>
<gene>
    <name evidence="5" type="ORF">DO83_06450</name>
</gene>
<proteinExistence type="predicted"/>
<organism evidence="5 6">
    <name type="scientific">Anaerostipes hadrus</name>
    <dbReference type="NCBI Taxonomy" id="649756"/>
    <lineage>
        <taxon>Bacteria</taxon>
        <taxon>Bacillati</taxon>
        <taxon>Bacillota</taxon>
        <taxon>Clostridia</taxon>
        <taxon>Lachnospirales</taxon>
        <taxon>Lachnospiraceae</taxon>
        <taxon>Anaerostipes</taxon>
    </lineage>
</organism>
<dbReference type="Pfam" id="PF00455">
    <property type="entry name" value="DeoRC"/>
    <property type="match status" value="1"/>
</dbReference>
<dbReference type="PROSITE" id="PS51000">
    <property type="entry name" value="HTH_DEOR_2"/>
    <property type="match status" value="1"/>
</dbReference>
<dbReference type="AlphaFoldDB" id="A0A1Q2CAX9"/>
<dbReference type="SUPFAM" id="SSF100950">
    <property type="entry name" value="NagB/RpiA/CoA transferase-like"/>
    <property type="match status" value="1"/>
</dbReference>
<dbReference type="GO" id="GO:0003700">
    <property type="term" value="F:DNA-binding transcription factor activity"/>
    <property type="evidence" value="ECO:0007669"/>
    <property type="project" value="InterPro"/>
</dbReference>
<reference evidence="5 6" key="1">
    <citation type="journal article" date="2016" name="Sci. Rep.">
        <title>Accelerated dysbiosis of gut microbiota during aggravation of DSS-induced colitis by a butyrate-producing bacterium.</title>
        <authorList>
            <person name="Zhang Q."/>
            <person name="Wu Y."/>
            <person name="Wang J."/>
            <person name="Wu G."/>
            <person name="Long W."/>
            <person name="Xue Z."/>
            <person name="Wang L."/>
            <person name="Zhang X."/>
            <person name="Pang X."/>
            <person name="Zhao Y."/>
            <person name="Zhao L."/>
            <person name="Zhang C."/>
        </authorList>
    </citation>
    <scope>NUCLEOTIDE SEQUENCE [LARGE SCALE GENOMIC DNA]</scope>
    <source>
        <strain evidence="5 6">BPB5</strain>
    </source>
</reference>
<dbReference type="InterPro" id="IPR037171">
    <property type="entry name" value="NagB/RpiA_transferase-like"/>
</dbReference>
<dbReference type="InterPro" id="IPR050313">
    <property type="entry name" value="Carb_Metab_HTH_regulators"/>
</dbReference>
<dbReference type="InterPro" id="IPR014036">
    <property type="entry name" value="DeoR-like_C"/>
</dbReference>
<dbReference type="PRINTS" id="PR00037">
    <property type="entry name" value="HTHLACR"/>
</dbReference>
<dbReference type="Gene3D" id="1.10.10.10">
    <property type="entry name" value="Winged helix-like DNA-binding domain superfamily/Winged helix DNA-binding domain"/>
    <property type="match status" value="1"/>
</dbReference>
<dbReference type="InterPro" id="IPR001034">
    <property type="entry name" value="DeoR_HTH"/>
</dbReference>
<dbReference type="InterPro" id="IPR036390">
    <property type="entry name" value="WH_DNA-bd_sf"/>
</dbReference>
<dbReference type="InterPro" id="IPR036388">
    <property type="entry name" value="WH-like_DNA-bd_sf"/>
</dbReference>
<evidence type="ECO:0000256" key="3">
    <source>
        <dbReference type="ARBA" id="ARBA00023163"/>
    </source>
</evidence>
<evidence type="ECO:0000313" key="6">
    <source>
        <dbReference type="Proteomes" id="UP000188159"/>
    </source>
</evidence>
<dbReference type="InterPro" id="IPR018356">
    <property type="entry name" value="Tscrpt_reg_HTH_DeoR_CS"/>
</dbReference>
<evidence type="ECO:0000259" key="4">
    <source>
        <dbReference type="PROSITE" id="PS51000"/>
    </source>
</evidence>
<sequence length="260" mass="29735">MKKSTRGGCPVKNRLEHIREQVKNEKKVTVSELSKIYKVTEETIRRDLEKLEKEGFLTRTFGGAVLNSASQKEHIHFYKRTSINQKEKAKIAQLFKEVLDQKRTIAADASTTVMEAIRLLKANRNITVLSSSTEIFREMTGSEIHILSTGGVFNEDSLSLQGNLAKENIRRYHVDLALLSCKGLDMDKGIMDSSEREADVKTEMVKQALEVALLADHTKFERTAFVQFLDWDKVTYLVTDERPSDQWVEFCKEKGITLIY</sequence>
<dbReference type="PANTHER" id="PTHR30363:SF44">
    <property type="entry name" value="AGA OPERON TRANSCRIPTIONAL REPRESSOR-RELATED"/>
    <property type="match status" value="1"/>
</dbReference>
<evidence type="ECO:0000313" key="5">
    <source>
        <dbReference type="EMBL" id="AQP40912.1"/>
    </source>
</evidence>
<accession>A0A1Q2CAX9</accession>
<dbReference type="Pfam" id="PF08220">
    <property type="entry name" value="HTH_DeoR"/>
    <property type="match status" value="1"/>
</dbReference>
<evidence type="ECO:0000256" key="1">
    <source>
        <dbReference type="ARBA" id="ARBA00023015"/>
    </source>
</evidence>
<dbReference type="SMART" id="SM01134">
    <property type="entry name" value="DeoRC"/>
    <property type="match status" value="1"/>
</dbReference>
<dbReference type="PANTHER" id="PTHR30363">
    <property type="entry name" value="HTH-TYPE TRANSCRIPTIONAL REGULATOR SRLR-RELATED"/>
    <property type="match status" value="1"/>
</dbReference>
<feature type="domain" description="HTH deoR-type" evidence="4">
    <location>
        <begin position="11"/>
        <end position="66"/>
    </location>
</feature>
<dbReference type="GO" id="GO:0003677">
    <property type="term" value="F:DNA binding"/>
    <property type="evidence" value="ECO:0007669"/>
    <property type="project" value="UniProtKB-KW"/>
</dbReference>
<keyword evidence="2" id="KW-0238">DNA-binding</keyword>
<keyword evidence="3" id="KW-0804">Transcription</keyword>
<dbReference type="SUPFAM" id="SSF46785">
    <property type="entry name" value="Winged helix' DNA-binding domain"/>
    <property type="match status" value="1"/>
</dbReference>
<protein>
    <submittedName>
        <fullName evidence="5">DeoR family transcriptional regulator</fullName>
    </submittedName>
</protein>
<dbReference type="SMART" id="SM00420">
    <property type="entry name" value="HTH_DEOR"/>
    <property type="match status" value="1"/>
</dbReference>
<dbReference type="PROSITE" id="PS00894">
    <property type="entry name" value="HTH_DEOR_1"/>
    <property type="match status" value="1"/>
</dbReference>
<dbReference type="Proteomes" id="UP000188159">
    <property type="component" value="Chromosome"/>
</dbReference>
<name>A0A1Q2CAX9_ANAHA</name>
<evidence type="ECO:0000256" key="2">
    <source>
        <dbReference type="ARBA" id="ARBA00023125"/>
    </source>
</evidence>
<keyword evidence="1" id="KW-0805">Transcription regulation</keyword>